<evidence type="ECO:0000313" key="9">
    <source>
        <dbReference type="Proteomes" id="UP000292373"/>
    </source>
</evidence>
<dbReference type="AlphaFoldDB" id="A0A4Q9KFE7"/>
<keyword evidence="9" id="KW-1185">Reference proteome</keyword>
<dbReference type="GO" id="GO:1901605">
    <property type="term" value="P:alpha-amino acid metabolic process"/>
    <property type="evidence" value="ECO:0007669"/>
    <property type="project" value="TreeGrafter"/>
</dbReference>
<evidence type="ECO:0000256" key="4">
    <source>
        <dbReference type="ARBA" id="ARBA00022576"/>
    </source>
</evidence>
<dbReference type="EMBL" id="SDMQ01000004">
    <property type="protein sequence ID" value="TBT85863.1"/>
    <property type="molecule type" value="Genomic_DNA"/>
</dbReference>
<dbReference type="Pfam" id="PF00155">
    <property type="entry name" value="Aminotran_1_2"/>
    <property type="match status" value="1"/>
</dbReference>
<dbReference type="InterPro" id="IPR050859">
    <property type="entry name" value="Class-I_PLP-dep_aminotransf"/>
</dbReference>
<gene>
    <name evidence="8" type="ORF">ET989_05255</name>
</gene>
<dbReference type="InterPro" id="IPR015424">
    <property type="entry name" value="PyrdxlP-dep_Trfase"/>
</dbReference>
<comment type="cofactor">
    <cofactor evidence="1">
        <name>pyridoxal 5'-phosphate</name>
        <dbReference type="ChEBI" id="CHEBI:597326"/>
    </cofactor>
</comment>
<dbReference type="Gene3D" id="3.40.640.10">
    <property type="entry name" value="Type I PLP-dependent aspartate aminotransferase-like (Major domain)"/>
    <property type="match status" value="1"/>
</dbReference>
<dbReference type="GO" id="GO:0030170">
    <property type="term" value="F:pyridoxal phosphate binding"/>
    <property type="evidence" value="ECO:0007669"/>
    <property type="project" value="InterPro"/>
</dbReference>
<dbReference type="CDD" id="cd00609">
    <property type="entry name" value="AAT_like"/>
    <property type="match status" value="1"/>
</dbReference>
<evidence type="ECO:0000259" key="7">
    <source>
        <dbReference type="Pfam" id="PF00155"/>
    </source>
</evidence>
<evidence type="ECO:0000313" key="8">
    <source>
        <dbReference type="EMBL" id="TBT85863.1"/>
    </source>
</evidence>
<evidence type="ECO:0000256" key="6">
    <source>
        <dbReference type="ARBA" id="ARBA00022898"/>
    </source>
</evidence>
<comment type="caution">
    <text evidence="8">The sequence shown here is derived from an EMBL/GenBank/DDBJ whole genome shotgun (WGS) entry which is preliminary data.</text>
</comment>
<dbReference type="GO" id="GO:0008483">
    <property type="term" value="F:transaminase activity"/>
    <property type="evidence" value="ECO:0007669"/>
    <property type="project" value="UniProtKB-KW"/>
</dbReference>
<dbReference type="FunFam" id="3.40.640.10:FF:000053">
    <property type="entry name" value="Aminotransferase, class I"/>
    <property type="match status" value="1"/>
</dbReference>
<name>A0A4Q9KFE7_9ACTN</name>
<keyword evidence="5 8" id="KW-0808">Transferase</keyword>
<dbReference type="InterPro" id="IPR015422">
    <property type="entry name" value="PyrdxlP-dep_Trfase_small"/>
</dbReference>
<evidence type="ECO:0000256" key="2">
    <source>
        <dbReference type="ARBA" id="ARBA00007441"/>
    </source>
</evidence>
<keyword evidence="4 8" id="KW-0032">Aminotransferase</keyword>
<dbReference type="Proteomes" id="UP000292373">
    <property type="component" value="Unassembled WGS sequence"/>
</dbReference>
<dbReference type="InterPro" id="IPR015421">
    <property type="entry name" value="PyrdxlP-dep_Trfase_major"/>
</dbReference>
<dbReference type="Gene3D" id="3.90.1150.10">
    <property type="entry name" value="Aspartate Aminotransferase, domain 1"/>
    <property type="match status" value="1"/>
</dbReference>
<accession>A0A4Q9KFE7</accession>
<sequence length="395" mass="42178">MQPMTFRFPVSSRFGDEPADPVGDLFSVLSRGDIISFAGGIPDGALFDVDPIRDSFEFVLGRHARRALQYGATPGEPELRAAAAALVSRHLPTAPEDILVTSGSQEGIYLSAQALLSPGDVVLVEEPTYLAAVQAFSLNGAKLVGVAADAEGMLPEALDEAIAEHAPRFVYLIPTFANPSGKTMGRRRREAIAEILLRAQVALVEDDPYGQLRFSGEPVPPIASLPGMAEQTILLNSMSKVMAPGLRIGWMRVQGPLKQILGIAKSAVTLQSPALNQLAIAHYLTHHDLDAHIARVVGPYRERRDALHAGLLAILPATATVTRPDGGMFCWVTLGDDTDTARLLPVAVEEGVAFVPGWSFYASDPDRSTMRLSYATNSPDTIAEGLGRLAAALGR</sequence>
<protein>
    <submittedName>
        <fullName evidence="8">PLP-dependent aminotransferase family protein</fullName>
    </submittedName>
</protein>
<dbReference type="InterPro" id="IPR004839">
    <property type="entry name" value="Aminotransferase_I/II_large"/>
</dbReference>
<keyword evidence="6" id="KW-0663">Pyridoxal phosphate</keyword>
<comment type="subunit">
    <text evidence="3">Homodimer.</text>
</comment>
<dbReference type="PANTHER" id="PTHR42790:SF19">
    <property type="entry name" value="KYNURENINE_ALPHA-AMINOADIPATE AMINOTRANSFERASE, MITOCHONDRIAL"/>
    <property type="match status" value="1"/>
</dbReference>
<feature type="domain" description="Aminotransferase class I/classII large" evidence="7">
    <location>
        <begin position="65"/>
        <end position="389"/>
    </location>
</feature>
<comment type="similarity">
    <text evidence="2">Belongs to the class-I pyridoxal-phosphate-dependent aminotransferase family.</text>
</comment>
<organism evidence="8 9">
    <name type="scientific">Propioniciclava sinopodophylli</name>
    <dbReference type="NCBI Taxonomy" id="1837344"/>
    <lineage>
        <taxon>Bacteria</taxon>
        <taxon>Bacillati</taxon>
        <taxon>Actinomycetota</taxon>
        <taxon>Actinomycetes</taxon>
        <taxon>Propionibacteriales</taxon>
        <taxon>Propionibacteriaceae</taxon>
        <taxon>Propioniciclava</taxon>
    </lineage>
</organism>
<proteinExistence type="inferred from homology"/>
<reference evidence="8 9" key="1">
    <citation type="submission" date="2019-01" db="EMBL/GenBank/DDBJ databases">
        <title>Lactibacter flavus gen. nov., sp. nov., a novel bacterium of the family Propionibacteriaceae isolated from raw milk and dairy products.</title>
        <authorList>
            <person name="Huptas C."/>
            <person name="Wenning M."/>
            <person name="Breitenwieser F."/>
            <person name="Doll E."/>
            <person name="Von Neubeck M."/>
            <person name="Busse H.-J."/>
            <person name="Scherer S."/>
        </authorList>
    </citation>
    <scope>NUCLEOTIDE SEQUENCE [LARGE SCALE GENOMIC DNA]</scope>
    <source>
        <strain evidence="8 9">KCTC 33808</strain>
    </source>
</reference>
<evidence type="ECO:0000256" key="5">
    <source>
        <dbReference type="ARBA" id="ARBA00022679"/>
    </source>
</evidence>
<evidence type="ECO:0000256" key="3">
    <source>
        <dbReference type="ARBA" id="ARBA00011738"/>
    </source>
</evidence>
<dbReference type="SUPFAM" id="SSF53383">
    <property type="entry name" value="PLP-dependent transferases"/>
    <property type="match status" value="1"/>
</dbReference>
<dbReference type="PANTHER" id="PTHR42790">
    <property type="entry name" value="AMINOTRANSFERASE"/>
    <property type="match status" value="1"/>
</dbReference>
<dbReference type="OrthoDB" id="199743at2"/>
<evidence type="ECO:0000256" key="1">
    <source>
        <dbReference type="ARBA" id="ARBA00001933"/>
    </source>
</evidence>